<evidence type="ECO:0000256" key="10">
    <source>
        <dbReference type="RuleBase" id="RU003707"/>
    </source>
</evidence>
<reference evidence="11 12" key="1">
    <citation type="submission" date="2015-10" db="EMBL/GenBank/DDBJ databases">
        <title>Corynebacteirum lowii and Corynebacterium oculi species nova, derived from human clinical disease and and emended description of Corynebacterium mastiditis.</title>
        <authorList>
            <person name="Bernard K."/>
            <person name="Pacheco A.L."/>
            <person name="Mcdougall C."/>
            <person name="Burtx T."/>
            <person name="Weibe D."/>
            <person name="Tyler S."/>
            <person name="Olson A.B."/>
            <person name="Cnockaert M."/>
            <person name="Eguchi H."/>
            <person name="Kuwahara T."/>
            <person name="Nakayama-Imaohji H."/>
            <person name="Boudewijins M."/>
            <person name="Van Hoecke F."/>
            <person name="Bernier A.-M."/>
            <person name="Vandamme P."/>
        </authorList>
    </citation>
    <scope>NUCLEOTIDE SEQUENCE [LARGE SCALE GENOMIC DNA]</scope>
    <source>
        <strain evidence="11 12">NML 130210</strain>
    </source>
</reference>
<comment type="caution">
    <text evidence="11">The sequence shown here is derived from an EMBL/GenBank/DDBJ whole genome shotgun (WGS) entry which is preliminary data.</text>
</comment>
<keyword evidence="12" id="KW-1185">Reference proteome</keyword>
<keyword evidence="4" id="KW-0276">Fatty acid metabolism</keyword>
<dbReference type="Pfam" id="PF00378">
    <property type="entry name" value="ECH_1"/>
    <property type="match status" value="1"/>
</dbReference>
<evidence type="ECO:0000313" key="12">
    <source>
        <dbReference type="Proteomes" id="UP000050517"/>
    </source>
</evidence>
<dbReference type="EMBL" id="LKST01000002">
    <property type="protein sequence ID" value="KQB84620.1"/>
    <property type="molecule type" value="Genomic_DNA"/>
</dbReference>
<dbReference type="PATRIC" id="fig|1544416.3.peg.1433"/>
<dbReference type="Gene3D" id="3.90.226.10">
    <property type="entry name" value="2-enoyl-CoA Hydratase, Chain A, domain 1"/>
    <property type="match status" value="1"/>
</dbReference>
<evidence type="ECO:0000256" key="2">
    <source>
        <dbReference type="ARBA" id="ARBA00005254"/>
    </source>
</evidence>
<evidence type="ECO:0000256" key="3">
    <source>
        <dbReference type="ARBA" id="ARBA00012076"/>
    </source>
</evidence>
<protein>
    <recommendedName>
        <fullName evidence="9">Probable enoyl-CoA hydratase echA8</fullName>
        <ecNumber evidence="3">4.2.1.17</ecNumber>
    </recommendedName>
</protein>
<keyword evidence="6 11" id="KW-0456">Lyase</keyword>
<keyword evidence="5" id="KW-0443">Lipid metabolism</keyword>
<dbReference type="Proteomes" id="UP000050517">
    <property type="component" value="Unassembled WGS sequence"/>
</dbReference>
<dbReference type="SUPFAM" id="SSF52096">
    <property type="entry name" value="ClpP/crotonase"/>
    <property type="match status" value="1"/>
</dbReference>
<sequence length="257" mass="27435">MTQNTIIEEVHERVALITLNRPKALNALNNELMGEVTEAVTRLDANPEIGAIVITGSAKAFAAGADIKEMADKGATEMYNADWFGGWDALTRARTPIIAAVSGYALGGGCELAMMCDFIIAAESARFGQPEINLGILPGMGGSQRLTRAVGKAKAMEMCLTGRMMDAQEAERSGLVARVVADEDLLDQTLETAHTIAGKSKVAATMVKEAVNTAFEANLSQGLLFERRLVHSVFASANQKEGMAAFVDKRKPEFRGA</sequence>
<dbReference type="FunFam" id="1.10.12.10:FF:000001">
    <property type="entry name" value="Probable enoyl-CoA hydratase, mitochondrial"/>
    <property type="match status" value="1"/>
</dbReference>
<dbReference type="PANTHER" id="PTHR11941">
    <property type="entry name" value="ENOYL-COA HYDRATASE-RELATED"/>
    <property type="match status" value="1"/>
</dbReference>
<dbReference type="PANTHER" id="PTHR11941:SF54">
    <property type="entry name" value="ENOYL-COA HYDRATASE, MITOCHONDRIAL"/>
    <property type="match status" value="1"/>
</dbReference>
<evidence type="ECO:0000313" key="11">
    <source>
        <dbReference type="EMBL" id="KQB84620.1"/>
    </source>
</evidence>
<evidence type="ECO:0000256" key="9">
    <source>
        <dbReference type="ARBA" id="ARBA00068643"/>
    </source>
</evidence>
<dbReference type="RefSeq" id="WP_055122526.1">
    <property type="nucleotide sequence ID" value="NZ_LKST01000002.1"/>
</dbReference>
<dbReference type="NCBIfam" id="NF004517">
    <property type="entry name" value="PRK05862.1"/>
    <property type="match status" value="1"/>
</dbReference>
<comment type="similarity">
    <text evidence="2 10">Belongs to the enoyl-CoA hydratase/isomerase family.</text>
</comment>
<evidence type="ECO:0000256" key="8">
    <source>
        <dbReference type="ARBA" id="ARBA00023717"/>
    </source>
</evidence>
<evidence type="ECO:0000256" key="5">
    <source>
        <dbReference type="ARBA" id="ARBA00023098"/>
    </source>
</evidence>
<organism evidence="11 12">
    <name type="scientific">Corynebacterium oculi</name>
    <dbReference type="NCBI Taxonomy" id="1544416"/>
    <lineage>
        <taxon>Bacteria</taxon>
        <taxon>Bacillati</taxon>
        <taxon>Actinomycetota</taxon>
        <taxon>Actinomycetes</taxon>
        <taxon>Mycobacteriales</taxon>
        <taxon>Corynebacteriaceae</taxon>
        <taxon>Corynebacterium</taxon>
    </lineage>
</organism>
<dbReference type="InterPro" id="IPR018376">
    <property type="entry name" value="Enoyl-CoA_hyd/isom_CS"/>
</dbReference>
<accession>A0A0Q0TZC1</accession>
<evidence type="ECO:0000256" key="7">
    <source>
        <dbReference type="ARBA" id="ARBA00023709"/>
    </source>
</evidence>
<dbReference type="FunFam" id="3.90.226.10:FF:000019">
    <property type="entry name" value="Enoyl-CoA hydratase, mitochondrial"/>
    <property type="match status" value="1"/>
</dbReference>
<dbReference type="InterPro" id="IPR029045">
    <property type="entry name" value="ClpP/crotonase-like_dom_sf"/>
</dbReference>
<dbReference type="GO" id="GO:0006635">
    <property type="term" value="P:fatty acid beta-oxidation"/>
    <property type="evidence" value="ECO:0007669"/>
    <property type="project" value="TreeGrafter"/>
</dbReference>
<name>A0A0Q0TZC1_9CORY</name>
<dbReference type="AlphaFoldDB" id="A0A0Q0TZC1"/>
<comment type="function">
    <text evidence="1">Could possibly oxidize fatty acids using specific components.</text>
</comment>
<dbReference type="PROSITE" id="PS00166">
    <property type="entry name" value="ENOYL_COA_HYDRATASE"/>
    <property type="match status" value="1"/>
</dbReference>
<dbReference type="InterPro" id="IPR001753">
    <property type="entry name" value="Enoyl-CoA_hydra/iso"/>
</dbReference>
<dbReference type="Gene3D" id="1.10.12.10">
    <property type="entry name" value="Lyase 2-enoyl-coa Hydratase, Chain A, domain 2"/>
    <property type="match status" value="1"/>
</dbReference>
<dbReference type="OrthoDB" id="8452484at2"/>
<dbReference type="EC" id="4.2.1.17" evidence="3"/>
<proteinExistence type="inferred from homology"/>
<evidence type="ECO:0000256" key="4">
    <source>
        <dbReference type="ARBA" id="ARBA00022832"/>
    </source>
</evidence>
<evidence type="ECO:0000256" key="1">
    <source>
        <dbReference type="ARBA" id="ARBA00002994"/>
    </source>
</evidence>
<gene>
    <name evidence="11" type="primary">echA8_1</name>
    <name evidence="11" type="ORF">Cocul_01428</name>
</gene>
<comment type="catalytic activity">
    <reaction evidence="7">
        <text>a (3S)-3-hydroxyacyl-CoA = a (2E)-enoyl-CoA + H2O</text>
        <dbReference type="Rhea" id="RHEA:16105"/>
        <dbReference type="ChEBI" id="CHEBI:15377"/>
        <dbReference type="ChEBI" id="CHEBI:57318"/>
        <dbReference type="ChEBI" id="CHEBI:58856"/>
        <dbReference type="EC" id="4.2.1.17"/>
    </reaction>
</comment>
<dbReference type="InterPro" id="IPR014748">
    <property type="entry name" value="Enoyl-CoA_hydra_C"/>
</dbReference>
<comment type="catalytic activity">
    <reaction evidence="8">
        <text>a 4-saturated-(3S)-3-hydroxyacyl-CoA = a (3E)-enoyl-CoA + H2O</text>
        <dbReference type="Rhea" id="RHEA:20724"/>
        <dbReference type="ChEBI" id="CHEBI:15377"/>
        <dbReference type="ChEBI" id="CHEBI:58521"/>
        <dbReference type="ChEBI" id="CHEBI:137480"/>
        <dbReference type="EC" id="4.2.1.17"/>
    </reaction>
</comment>
<dbReference type="CDD" id="cd06558">
    <property type="entry name" value="crotonase-like"/>
    <property type="match status" value="1"/>
</dbReference>
<evidence type="ECO:0000256" key="6">
    <source>
        <dbReference type="ARBA" id="ARBA00023239"/>
    </source>
</evidence>
<dbReference type="STRING" id="1544416.Cocul_01428"/>
<dbReference type="GO" id="GO:0018812">
    <property type="term" value="F:3-hydroxyacyl-CoA dehydratase activity"/>
    <property type="evidence" value="ECO:0007669"/>
    <property type="project" value="RHEA"/>
</dbReference>